<reference evidence="1" key="2">
    <citation type="submission" date="2020-09" db="EMBL/GenBank/DDBJ databases">
        <authorList>
            <person name="Sun Q."/>
            <person name="Sedlacek I."/>
        </authorList>
    </citation>
    <scope>NUCLEOTIDE SEQUENCE</scope>
    <source>
        <strain evidence="1">CCM 8711</strain>
    </source>
</reference>
<keyword evidence="2" id="KW-1185">Reference proteome</keyword>
<name>A0A917JD24_9SPHI</name>
<evidence type="ECO:0000313" key="2">
    <source>
        <dbReference type="Proteomes" id="UP000662074"/>
    </source>
</evidence>
<comment type="caution">
    <text evidence="1">The sequence shown here is derived from an EMBL/GenBank/DDBJ whole genome shotgun (WGS) entry which is preliminary data.</text>
</comment>
<evidence type="ECO:0008006" key="3">
    <source>
        <dbReference type="Google" id="ProtNLM"/>
    </source>
</evidence>
<dbReference type="AlphaFoldDB" id="A0A917JD24"/>
<proteinExistence type="predicted"/>
<evidence type="ECO:0000313" key="1">
    <source>
        <dbReference type="EMBL" id="GGI52215.1"/>
    </source>
</evidence>
<gene>
    <name evidence="1" type="ORF">GCM10011425_34270</name>
</gene>
<reference evidence="1" key="1">
    <citation type="journal article" date="2014" name="Int. J. Syst. Evol. Microbiol.">
        <title>Complete genome sequence of Corynebacterium casei LMG S-19264T (=DSM 44701T), isolated from a smear-ripened cheese.</title>
        <authorList>
            <consortium name="US DOE Joint Genome Institute (JGI-PGF)"/>
            <person name="Walter F."/>
            <person name="Albersmeier A."/>
            <person name="Kalinowski J."/>
            <person name="Ruckert C."/>
        </authorList>
    </citation>
    <scope>NUCLEOTIDE SEQUENCE</scope>
    <source>
        <strain evidence="1">CCM 8711</strain>
    </source>
</reference>
<sequence length="265" mass="30121">MDKKRILIVGLEHSEVKAIKQDLGFEYLIVHYEVLPKVKLEEGILFVESATSPGKFLSVDKVIFHGIYENDFDFITLLALWNGPCLPGALGMMDLRQRIPGLVRSLRVSKFSGIKRGMVIGCQEYTASTEVVAKWGIWHCGEDKSKFNGDWTSTETSVIEEFIMGEAVRIMLVGDQYWQIKLTGESWLKSIHNEGSWEMEVDEELLLDSQNIAKHFGLQTVGVDYMVGINGKRYLLEVNHIPNVTVFPFVNKAFIEFSKNWVLGQ</sequence>
<accession>A0A917JD24</accession>
<dbReference type="SUPFAM" id="SSF56059">
    <property type="entry name" value="Glutathione synthetase ATP-binding domain-like"/>
    <property type="match status" value="1"/>
</dbReference>
<organism evidence="1 2">
    <name type="scientific">Mucilaginibacter galii</name>
    <dbReference type="NCBI Taxonomy" id="2005073"/>
    <lineage>
        <taxon>Bacteria</taxon>
        <taxon>Pseudomonadati</taxon>
        <taxon>Bacteroidota</taxon>
        <taxon>Sphingobacteriia</taxon>
        <taxon>Sphingobacteriales</taxon>
        <taxon>Sphingobacteriaceae</taxon>
        <taxon>Mucilaginibacter</taxon>
    </lineage>
</organism>
<dbReference type="EMBL" id="BMDO01000011">
    <property type="protein sequence ID" value="GGI52215.1"/>
    <property type="molecule type" value="Genomic_DNA"/>
</dbReference>
<dbReference type="RefSeq" id="WP_188418331.1">
    <property type="nucleotide sequence ID" value="NZ_BMDO01000011.1"/>
</dbReference>
<dbReference type="Proteomes" id="UP000662074">
    <property type="component" value="Unassembled WGS sequence"/>
</dbReference>
<dbReference type="Gene3D" id="3.30.470.20">
    <property type="entry name" value="ATP-grasp fold, B domain"/>
    <property type="match status" value="1"/>
</dbReference>
<protein>
    <recommendedName>
        <fullName evidence="3">ATP-grasp fold RimK-type domain-containing protein</fullName>
    </recommendedName>
</protein>